<dbReference type="Pfam" id="PF01613">
    <property type="entry name" value="Flavin_Reduct"/>
    <property type="match status" value="1"/>
</dbReference>
<dbReference type="Gene3D" id="2.30.110.10">
    <property type="entry name" value="Electron Transport, Fmn-binding Protein, Chain A"/>
    <property type="match status" value="1"/>
</dbReference>
<name>A0ABT1BR72_9BURK</name>
<organism evidence="3 4">
    <name type="scientific">Ideonella oryzae</name>
    <dbReference type="NCBI Taxonomy" id="2937441"/>
    <lineage>
        <taxon>Bacteria</taxon>
        <taxon>Pseudomonadati</taxon>
        <taxon>Pseudomonadota</taxon>
        <taxon>Betaproteobacteria</taxon>
        <taxon>Burkholderiales</taxon>
        <taxon>Sphaerotilaceae</taxon>
        <taxon>Ideonella</taxon>
    </lineage>
</organism>
<comment type="caution">
    <text evidence="3">The sequence shown here is derived from an EMBL/GenBank/DDBJ whole genome shotgun (WGS) entry which is preliminary data.</text>
</comment>
<evidence type="ECO:0000313" key="3">
    <source>
        <dbReference type="EMBL" id="MCO5978714.1"/>
    </source>
</evidence>
<dbReference type="PANTHER" id="PTHR30466">
    <property type="entry name" value="FLAVIN REDUCTASE"/>
    <property type="match status" value="1"/>
</dbReference>
<sequence length="176" mass="18042">MDASAPSVSSPVSVGEFRNGMALLPGAVTVITTDGPEGPAGFTASAVCSVTDSPPTVLVCMNRSSFAHRFFATNGVLCVNVLNATQQDVSGLFANREVAMAERFARCPARPLATGAPALDGALVNLDGRIVATHEVGTHSVFIVELQSIQVPDGASALPGLAYFNRGYHALGQAAA</sequence>
<dbReference type="EMBL" id="JAMXMC010000012">
    <property type="protein sequence ID" value="MCO5978714.1"/>
    <property type="molecule type" value="Genomic_DNA"/>
</dbReference>
<evidence type="ECO:0000259" key="2">
    <source>
        <dbReference type="SMART" id="SM00903"/>
    </source>
</evidence>
<dbReference type="PANTHER" id="PTHR30466:SF1">
    <property type="entry name" value="FMN REDUCTASE (NADH) RUTF"/>
    <property type="match status" value="1"/>
</dbReference>
<dbReference type="Proteomes" id="UP001204851">
    <property type="component" value="Unassembled WGS sequence"/>
</dbReference>
<dbReference type="RefSeq" id="WP_252771534.1">
    <property type="nucleotide sequence ID" value="NZ_JAMXMC010000012.1"/>
</dbReference>
<evidence type="ECO:0000313" key="4">
    <source>
        <dbReference type="Proteomes" id="UP001204851"/>
    </source>
</evidence>
<evidence type="ECO:0000256" key="1">
    <source>
        <dbReference type="ARBA" id="ARBA00023002"/>
    </source>
</evidence>
<dbReference type="InterPro" id="IPR002563">
    <property type="entry name" value="Flavin_Rdtase-like_dom"/>
</dbReference>
<keyword evidence="4" id="KW-1185">Reference proteome</keyword>
<gene>
    <name evidence="3" type="ORF">M0L44_18615</name>
</gene>
<protein>
    <submittedName>
        <fullName evidence="3">Flavin reductase</fullName>
    </submittedName>
</protein>
<dbReference type="InterPro" id="IPR050268">
    <property type="entry name" value="NADH-dep_flavin_reductase"/>
</dbReference>
<keyword evidence="1" id="KW-0560">Oxidoreductase</keyword>
<dbReference type="InterPro" id="IPR012349">
    <property type="entry name" value="Split_barrel_FMN-bd"/>
</dbReference>
<accession>A0ABT1BR72</accession>
<proteinExistence type="predicted"/>
<feature type="domain" description="Flavin reductase like" evidence="2">
    <location>
        <begin position="21"/>
        <end position="170"/>
    </location>
</feature>
<reference evidence="3 4" key="1">
    <citation type="submission" date="2022-06" db="EMBL/GenBank/DDBJ databases">
        <title>Ideonella sp. NS12-5 Genome sequencing and assembly.</title>
        <authorList>
            <person name="Jung Y."/>
        </authorList>
    </citation>
    <scope>NUCLEOTIDE SEQUENCE [LARGE SCALE GENOMIC DNA]</scope>
    <source>
        <strain evidence="3 4">NS12-5</strain>
    </source>
</reference>
<dbReference type="SUPFAM" id="SSF50475">
    <property type="entry name" value="FMN-binding split barrel"/>
    <property type="match status" value="1"/>
</dbReference>
<dbReference type="SMART" id="SM00903">
    <property type="entry name" value="Flavin_Reduct"/>
    <property type="match status" value="1"/>
</dbReference>